<dbReference type="CDD" id="cd21140">
    <property type="entry name" value="Cas6_I-like"/>
    <property type="match status" value="1"/>
</dbReference>
<evidence type="ECO:0000256" key="1">
    <source>
        <dbReference type="ARBA" id="ARBA00005937"/>
    </source>
</evidence>
<dbReference type="NCBIfam" id="TIGR01877">
    <property type="entry name" value="cas_cas6"/>
    <property type="match status" value="1"/>
</dbReference>
<feature type="domain" description="CRISPR associated protein Cas6 C-terminal" evidence="6">
    <location>
        <begin position="134"/>
        <end position="254"/>
    </location>
</feature>
<dbReference type="EMBL" id="FXTU01000014">
    <property type="protein sequence ID" value="SMP35862.1"/>
    <property type="molecule type" value="Genomic_DNA"/>
</dbReference>
<dbReference type="GO" id="GO:0003723">
    <property type="term" value="F:RNA binding"/>
    <property type="evidence" value="ECO:0007669"/>
    <property type="project" value="UniProtKB-KW"/>
</dbReference>
<evidence type="ECO:0000256" key="2">
    <source>
        <dbReference type="ARBA" id="ARBA00022884"/>
    </source>
</evidence>
<dbReference type="GO" id="GO:0016788">
    <property type="term" value="F:hydrolase activity, acting on ester bonds"/>
    <property type="evidence" value="ECO:0007669"/>
    <property type="project" value="InterPro"/>
</dbReference>
<keyword evidence="8" id="KW-1185">Reference proteome</keyword>
<dbReference type="InterPro" id="IPR045747">
    <property type="entry name" value="CRISPR-assoc_prot_Cas6_N_sf"/>
</dbReference>
<dbReference type="PANTHER" id="PTHR36984:SF1">
    <property type="entry name" value="CRISPR-ASSOCIATED ENDORIBONUCLEASE CAS6 1"/>
    <property type="match status" value="1"/>
</dbReference>
<feature type="active site" description="Proton acceptor" evidence="5">
    <location>
        <position position="37"/>
    </location>
</feature>
<accession>A0AA45WSD5</accession>
<organism evidence="7 8">
    <name type="scientific">Laceyella tengchongensis</name>
    <dbReference type="NCBI Taxonomy" id="574699"/>
    <lineage>
        <taxon>Bacteria</taxon>
        <taxon>Bacillati</taxon>
        <taxon>Bacillota</taxon>
        <taxon>Bacilli</taxon>
        <taxon>Bacillales</taxon>
        <taxon>Thermoactinomycetaceae</taxon>
        <taxon>Laceyella</taxon>
    </lineage>
</organism>
<proteinExistence type="inferred from homology"/>
<evidence type="ECO:0000256" key="3">
    <source>
        <dbReference type="ARBA" id="ARBA00023118"/>
    </source>
</evidence>
<comment type="similarity">
    <text evidence="1">Belongs to the CRISPR-associated protein Cas6/Cse3/CasE family.</text>
</comment>
<evidence type="ECO:0000313" key="7">
    <source>
        <dbReference type="EMBL" id="SMP35862.1"/>
    </source>
</evidence>
<protein>
    <submittedName>
        <fullName evidence="7">CRISPR-associated protein, Cas6 family</fullName>
    </submittedName>
</protein>
<comment type="caution">
    <text evidence="7">The sequence shown here is derived from an EMBL/GenBank/DDBJ whole genome shotgun (WGS) entry which is preliminary data.</text>
</comment>
<dbReference type="PIRSF" id="PIRSF005054">
    <property type="entry name" value="PF1131"/>
    <property type="match status" value="1"/>
</dbReference>
<feature type="active site" description="Proton donor" evidence="5">
    <location>
        <position position="52"/>
    </location>
</feature>
<dbReference type="InterPro" id="IPR010156">
    <property type="entry name" value="CRISPR-assoc_prot_Cas6"/>
</dbReference>
<evidence type="ECO:0000313" key="8">
    <source>
        <dbReference type="Proteomes" id="UP001157946"/>
    </source>
</evidence>
<dbReference type="AlphaFoldDB" id="A0AA45WSD5"/>
<dbReference type="Gene3D" id="3.30.70.1900">
    <property type="match status" value="1"/>
</dbReference>
<keyword evidence="3" id="KW-0051">Antiviral defense</keyword>
<evidence type="ECO:0000256" key="4">
    <source>
        <dbReference type="PIRSR" id="PIRSR005054-1"/>
    </source>
</evidence>
<keyword evidence="2" id="KW-0694">RNA-binding</keyword>
<gene>
    <name evidence="7" type="ORF">SAMN06265361_1143</name>
</gene>
<dbReference type="Pfam" id="PF01881">
    <property type="entry name" value="Cas_Cas6_C"/>
    <property type="match status" value="1"/>
</dbReference>
<dbReference type="InterPro" id="IPR049435">
    <property type="entry name" value="Cas_Cas6_C"/>
</dbReference>
<dbReference type="Gene3D" id="3.30.70.1890">
    <property type="match status" value="1"/>
</dbReference>
<dbReference type="Proteomes" id="UP001157946">
    <property type="component" value="Unassembled WGS sequence"/>
</dbReference>
<dbReference type="Pfam" id="PF21350">
    <property type="entry name" value="Cas6_I-A"/>
    <property type="match status" value="1"/>
</dbReference>
<evidence type="ECO:0000256" key="5">
    <source>
        <dbReference type="PIRSR" id="PIRSR005054-50"/>
    </source>
</evidence>
<dbReference type="PANTHER" id="PTHR36984">
    <property type="entry name" value="CRISPR-ASSOCIATED ENDORIBONUCLEASE CAS6 1"/>
    <property type="match status" value="1"/>
</dbReference>
<dbReference type="GO" id="GO:0051607">
    <property type="term" value="P:defense response to virus"/>
    <property type="evidence" value="ECO:0007669"/>
    <property type="project" value="UniProtKB-KW"/>
</dbReference>
<evidence type="ECO:0000259" key="6">
    <source>
        <dbReference type="Pfam" id="PF01881"/>
    </source>
</evidence>
<feature type="site" description="Transition state stabilizer" evidence="4">
    <location>
        <position position="64"/>
    </location>
</feature>
<name>A0AA45WSD5_9BACL</name>
<sequence length="270" mass="31408">MVLRKVCFFMRVEVTFHIAEEMLLPYDLNYPISSFIYHCVMQADPDLAQWLHDTGLEHRGKKYKPFVFSRCYFTSRINLKSAMKVKGSLAFQLDSIKPEIVQRFIEGVWRVGQLSLNDAIFPLADVRILPPVPFERKMVYQALGSIVVPTQIDGQVIYCHPLDSQFYDSMRYSLKNWYTLRWNEEFPEEEILRIQLYRPEKFNLKKAAVLTRYKEKNLKGYQIPLVIETSTKMHQVIYESGLGSYGSQGFGMVSPLKGVLTKNNILNGNL</sequence>
<reference evidence="7" key="1">
    <citation type="submission" date="2017-05" db="EMBL/GenBank/DDBJ databases">
        <authorList>
            <person name="Varghese N."/>
            <person name="Submissions S."/>
        </authorList>
    </citation>
    <scope>NUCLEOTIDE SEQUENCE</scope>
    <source>
        <strain evidence="7">DSM 45262</strain>
    </source>
</reference>